<dbReference type="SMART" id="SM00867">
    <property type="entry name" value="YceI"/>
    <property type="match status" value="1"/>
</dbReference>
<evidence type="ECO:0000313" key="4">
    <source>
        <dbReference type="Proteomes" id="UP001597479"/>
    </source>
</evidence>
<evidence type="ECO:0000313" key="3">
    <source>
        <dbReference type="EMBL" id="MFD2793653.1"/>
    </source>
</evidence>
<keyword evidence="4" id="KW-1185">Reference proteome</keyword>
<dbReference type="Proteomes" id="UP001597479">
    <property type="component" value="Unassembled WGS sequence"/>
</dbReference>
<dbReference type="RefSeq" id="WP_377182031.1">
    <property type="nucleotide sequence ID" value="NZ_JBHUOG010000001.1"/>
</dbReference>
<dbReference type="Gene3D" id="2.40.128.110">
    <property type="entry name" value="Lipid/polyisoprenoid-binding, YceI-like"/>
    <property type="match status" value="1"/>
</dbReference>
<dbReference type="EMBL" id="JBHUOG010000001">
    <property type="protein sequence ID" value="MFD2793653.1"/>
    <property type="molecule type" value="Genomic_DNA"/>
</dbReference>
<feature type="domain" description="Lipid/polyisoprenoid-binding YceI-like" evidence="2">
    <location>
        <begin position="19"/>
        <end position="216"/>
    </location>
</feature>
<dbReference type="Pfam" id="PF04264">
    <property type="entry name" value="YceI"/>
    <property type="match status" value="1"/>
</dbReference>
<evidence type="ECO:0000256" key="1">
    <source>
        <dbReference type="ARBA" id="ARBA00008812"/>
    </source>
</evidence>
<comment type="similarity">
    <text evidence="1">Belongs to the UPF0312 family.</text>
</comment>
<protein>
    <submittedName>
        <fullName evidence="3">YceI family protein</fullName>
    </submittedName>
</protein>
<sequence>MEVLPTRTWNGITIPAAGVYQIDQNHKRLGFLAMHMMVSPVRGEFAEGEASVVVAEDPLASRVTCTIQTASIDTHVPDRDAHLSGPDFLDAENHPTIEFRSTGFRMRTQVDPIFSWARLKAGTAGRAPHDPLQPDGSFTKFVMDGLLTVRGVTRPVSLECEFGGVGHDPYGQDIFGFHGSCDIDREEWGLLWNVALEAGGVLVAKKVRIEIAGEMIRQSES</sequence>
<name>A0ABW5VPL9_9MICO</name>
<dbReference type="PANTHER" id="PTHR34406:SF1">
    <property type="entry name" value="PROTEIN YCEI"/>
    <property type="match status" value="1"/>
</dbReference>
<dbReference type="SUPFAM" id="SSF101874">
    <property type="entry name" value="YceI-like"/>
    <property type="match status" value="1"/>
</dbReference>
<dbReference type="PANTHER" id="PTHR34406">
    <property type="entry name" value="PROTEIN YCEI"/>
    <property type="match status" value="1"/>
</dbReference>
<organism evidence="3 4">
    <name type="scientific">Promicromonospora vindobonensis</name>
    <dbReference type="NCBI Taxonomy" id="195748"/>
    <lineage>
        <taxon>Bacteria</taxon>
        <taxon>Bacillati</taxon>
        <taxon>Actinomycetota</taxon>
        <taxon>Actinomycetes</taxon>
        <taxon>Micrococcales</taxon>
        <taxon>Promicromonosporaceae</taxon>
        <taxon>Promicromonospora</taxon>
    </lineage>
</organism>
<evidence type="ECO:0000259" key="2">
    <source>
        <dbReference type="SMART" id="SM00867"/>
    </source>
</evidence>
<dbReference type="InterPro" id="IPR007372">
    <property type="entry name" value="Lipid/polyisoprenoid-bd_YceI"/>
</dbReference>
<accession>A0ABW5VPL9</accession>
<proteinExistence type="inferred from homology"/>
<dbReference type="InterPro" id="IPR036761">
    <property type="entry name" value="TTHA0802/YceI-like_sf"/>
</dbReference>
<reference evidence="4" key="1">
    <citation type="journal article" date="2019" name="Int. J. Syst. Evol. Microbiol.">
        <title>The Global Catalogue of Microorganisms (GCM) 10K type strain sequencing project: providing services to taxonomists for standard genome sequencing and annotation.</title>
        <authorList>
            <consortium name="The Broad Institute Genomics Platform"/>
            <consortium name="The Broad Institute Genome Sequencing Center for Infectious Disease"/>
            <person name="Wu L."/>
            <person name="Ma J."/>
        </authorList>
    </citation>
    <scope>NUCLEOTIDE SEQUENCE [LARGE SCALE GENOMIC DNA]</scope>
    <source>
        <strain evidence="4">CCM 7044</strain>
    </source>
</reference>
<gene>
    <name evidence="3" type="ORF">ACFS27_08830</name>
</gene>
<comment type="caution">
    <text evidence="3">The sequence shown here is derived from an EMBL/GenBank/DDBJ whole genome shotgun (WGS) entry which is preliminary data.</text>
</comment>